<protein>
    <submittedName>
        <fullName evidence="1">Uncharacterized protein</fullName>
    </submittedName>
</protein>
<dbReference type="EMBL" id="LAZR01000249">
    <property type="protein sequence ID" value="KKN79353.1"/>
    <property type="molecule type" value="Genomic_DNA"/>
</dbReference>
<evidence type="ECO:0000313" key="1">
    <source>
        <dbReference type="EMBL" id="KKN79353.1"/>
    </source>
</evidence>
<proteinExistence type="predicted"/>
<organism evidence="1">
    <name type="scientific">marine sediment metagenome</name>
    <dbReference type="NCBI Taxonomy" id="412755"/>
    <lineage>
        <taxon>unclassified sequences</taxon>
        <taxon>metagenomes</taxon>
        <taxon>ecological metagenomes</taxon>
    </lineage>
</organism>
<accession>A0A0F9WLB9</accession>
<name>A0A0F9WLB9_9ZZZZ</name>
<reference evidence="1" key="1">
    <citation type="journal article" date="2015" name="Nature">
        <title>Complex archaea that bridge the gap between prokaryotes and eukaryotes.</title>
        <authorList>
            <person name="Spang A."/>
            <person name="Saw J.H."/>
            <person name="Jorgensen S.L."/>
            <person name="Zaremba-Niedzwiedzka K."/>
            <person name="Martijn J."/>
            <person name="Lind A.E."/>
            <person name="van Eijk R."/>
            <person name="Schleper C."/>
            <person name="Guy L."/>
            <person name="Ettema T.J."/>
        </authorList>
    </citation>
    <scope>NUCLEOTIDE SEQUENCE</scope>
</reference>
<gene>
    <name evidence="1" type="ORF">LCGC14_0341350</name>
</gene>
<dbReference type="AlphaFoldDB" id="A0A0F9WLB9"/>
<comment type="caution">
    <text evidence="1">The sequence shown here is derived from an EMBL/GenBank/DDBJ whole genome shotgun (WGS) entry which is preliminary data.</text>
</comment>
<sequence>MKKRGYCADCAKRKLIKRDNRCKKCYDKVRKEQKAEEARINKTRREFYFTG</sequence>